<dbReference type="Pfam" id="PF05036">
    <property type="entry name" value="SPOR"/>
    <property type="match status" value="1"/>
</dbReference>
<dbReference type="Gene3D" id="3.30.70.1070">
    <property type="entry name" value="Sporulation related repeat"/>
    <property type="match status" value="1"/>
</dbReference>
<dbReference type="GO" id="GO:0042834">
    <property type="term" value="F:peptidoglycan binding"/>
    <property type="evidence" value="ECO:0007669"/>
    <property type="project" value="InterPro"/>
</dbReference>
<dbReference type="EMBL" id="BJVS01000003">
    <property type="protein sequence ID" value="GEL53509.1"/>
    <property type="molecule type" value="Genomic_DNA"/>
</dbReference>
<feature type="region of interest" description="Disordered" evidence="1">
    <location>
        <begin position="143"/>
        <end position="322"/>
    </location>
</feature>
<keyword evidence="2" id="KW-1133">Transmembrane helix</keyword>
<dbReference type="RefSeq" id="WP_062164199.1">
    <property type="nucleotide sequence ID" value="NZ_AP014690.1"/>
</dbReference>
<accession>A0AAN4R683</accession>
<feature type="compositionally biased region" description="Low complexity" evidence="1">
    <location>
        <begin position="60"/>
        <end position="73"/>
    </location>
</feature>
<dbReference type="PROSITE" id="PS51724">
    <property type="entry name" value="SPOR"/>
    <property type="match status" value="1"/>
</dbReference>
<evidence type="ECO:0000256" key="1">
    <source>
        <dbReference type="SAM" id="MobiDB-lite"/>
    </source>
</evidence>
<dbReference type="AlphaFoldDB" id="A0AAN4R683"/>
<dbReference type="InterPro" id="IPR036680">
    <property type="entry name" value="SPOR-like_sf"/>
</dbReference>
<organism evidence="4 5">
    <name type="scientific">Asaia bogorensis NBRC 16594</name>
    <dbReference type="NCBI Taxonomy" id="1231624"/>
    <lineage>
        <taxon>Bacteria</taxon>
        <taxon>Pseudomonadati</taxon>
        <taxon>Pseudomonadota</taxon>
        <taxon>Alphaproteobacteria</taxon>
        <taxon>Acetobacterales</taxon>
        <taxon>Acetobacteraceae</taxon>
        <taxon>Asaia</taxon>
    </lineage>
</organism>
<name>A0AAN4R683_9PROT</name>
<feature type="compositionally biased region" description="Low complexity" evidence="1">
    <location>
        <begin position="259"/>
        <end position="271"/>
    </location>
</feature>
<feature type="compositionally biased region" description="Low complexity" evidence="1">
    <location>
        <begin position="188"/>
        <end position="236"/>
    </location>
</feature>
<protein>
    <recommendedName>
        <fullName evidence="3">SPOR domain-containing protein</fullName>
    </recommendedName>
</protein>
<gene>
    <name evidence="4" type="ORF">ABO01nite_15160</name>
</gene>
<feature type="compositionally biased region" description="Basic and acidic residues" evidence="1">
    <location>
        <begin position="171"/>
        <end position="187"/>
    </location>
</feature>
<comment type="caution">
    <text evidence="4">The sequence shown here is derived from an EMBL/GenBank/DDBJ whole genome shotgun (WGS) entry which is preliminary data.</text>
</comment>
<evidence type="ECO:0000256" key="2">
    <source>
        <dbReference type="SAM" id="Phobius"/>
    </source>
</evidence>
<keyword evidence="2" id="KW-0812">Transmembrane</keyword>
<evidence type="ECO:0000313" key="5">
    <source>
        <dbReference type="Proteomes" id="UP000321287"/>
    </source>
</evidence>
<dbReference type="Proteomes" id="UP000321287">
    <property type="component" value="Unassembled WGS sequence"/>
</dbReference>
<dbReference type="SUPFAM" id="SSF110997">
    <property type="entry name" value="Sporulation related repeat"/>
    <property type="match status" value="1"/>
</dbReference>
<evidence type="ECO:0000313" key="4">
    <source>
        <dbReference type="EMBL" id="GEL53509.1"/>
    </source>
</evidence>
<feature type="compositionally biased region" description="Basic and acidic residues" evidence="1">
    <location>
        <begin position="1"/>
        <end position="41"/>
    </location>
</feature>
<evidence type="ECO:0000259" key="3">
    <source>
        <dbReference type="PROSITE" id="PS51724"/>
    </source>
</evidence>
<dbReference type="GeneID" id="78225937"/>
<proteinExistence type="predicted"/>
<dbReference type="KEGG" id="abg:Asbog_00859"/>
<keyword evidence="2" id="KW-0472">Membrane</keyword>
<dbReference type="InterPro" id="IPR007730">
    <property type="entry name" value="SPOR-like_dom"/>
</dbReference>
<feature type="transmembrane region" description="Helical" evidence="2">
    <location>
        <begin position="112"/>
        <end position="133"/>
    </location>
</feature>
<feature type="compositionally biased region" description="Basic and acidic residues" evidence="1">
    <location>
        <begin position="272"/>
        <end position="298"/>
    </location>
</feature>
<feature type="compositionally biased region" description="Low complexity" evidence="1">
    <location>
        <begin position="299"/>
        <end position="322"/>
    </location>
</feature>
<reference evidence="4 5" key="1">
    <citation type="submission" date="2019-07" db="EMBL/GenBank/DDBJ databases">
        <title>Whole genome shotgun sequence of Asaia bogorensis NBRC 16594.</title>
        <authorList>
            <person name="Hosoyama A."/>
            <person name="Uohara A."/>
            <person name="Ohji S."/>
            <person name="Ichikawa N."/>
        </authorList>
    </citation>
    <scope>NUCLEOTIDE SEQUENCE [LARGE SCALE GENOMIC DNA]</scope>
    <source>
        <strain evidence="4 5">NBRC 16594</strain>
    </source>
</reference>
<keyword evidence="5" id="KW-1185">Reference proteome</keyword>
<feature type="domain" description="SPOR" evidence="3">
    <location>
        <begin position="323"/>
        <end position="407"/>
    </location>
</feature>
<feature type="region of interest" description="Disordered" evidence="1">
    <location>
        <begin position="1"/>
        <end position="98"/>
    </location>
</feature>
<sequence>MNDDTPDWRDDQPGGDGGYDRPRQETGRGPDRRANDPRFTDTRPPSYPSYATGGAGYDGATGSSRGASSQTSSPRERLSADYDDEPVFRRRSAGAGGGLASLLGSDIMTRRLVYGAAGLGALLVVGVGGWSLLGGHSGGIPVIGPPPGPVRDRPADPGGMQIMGDGTDLDVTGKGEAHLAPEPEQPRPEALAARTAPETPPAGATAPAGSASAGAGQDAGADSAGASGQSAPGGLPDTSVQKLPEGTGAQGEADQGGSAAPAAAENTAPEKATPEKAVSERAVPEKAVPERAPSEKPAKAASAPPAASSSATTDSASKTAAANTATGGHMVQLAALGSEADAKATWSKLSKQASDLLSDRTPTIEQKTINGHVFYRLRVGGFDTTQAAKSFCVRLHARSIACTPAVF</sequence>